<reference evidence="3" key="2">
    <citation type="journal article" date="2020" name="Microorganisms">
        <title>Osmotic Adaptation and Compatible Solute Biosynthesis of Phototrophic Bacteria as Revealed from Genome Analyses.</title>
        <authorList>
            <person name="Imhoff J.F."/>
            <person name="Rahn T."/>
            <person name="Kunzel S."/>
            <person name="Keller A."/>
            <person name="Neulinger S.C."/>
        </authorList>
    </citation>
    <scope>NUCLEOTIDE SEQUENCE</scope>
    <source>
        <strain evidence="3">IM 151</strain>
    </source>
</reference>
<dbReference type="EMBL" id="NRRU01000005">
    <property type="protein sequence ID" value="MBK1711645.1"/>
    <property type="molecule type" value="Genomic_DNA"/>
</dbReference>
<sequence length="429" mass="43893">MQQINRRRWLSLALSSPVVLAGCGGGEDTTKAHVRFINASSYDSLTLKVDGDNLFSSIAYGIETKYKDVDPGDCDSTISRSGSASALVSTFTPSLSEDDYYTILAWGPVGDLDWLQLDETTSDPDDDQSKVRVFNGATDAGVLDVYVMGADDTLADSVATQSAAAVGTLNDFIKIDSGTWRVVVTASGSKSDVRLDVSDIVFGDGKVYTLALTAAASGVLVNGLLLREEKSTLTRIDVTDARVRVAAAAAANATVTATVDGTELLSSGSPVVSDYALVDAGTPTVAVAIGSTDVSSSLPSGTLVAGTDYTLLVYGSAGAPAAVWLTDDNTLSTDSSKGKIRLINAISDLGSTLSLKLGSSQLVTSVAVGTASAYVDVSTASSGTLIVTSPVVTGSVLSLTEQVIEAGKVYTVLVGGSAAAPAGDLVEDH</sequence>
<evidence type="ECO:0000313" key="3">
    <source>
        <dbReference type="EMBL" id="MBK1711645.1"/>
    </source>
</evidence>
<reference evidence="3" key="1">
    <citation type="submission" date="2017-08" db="EMBL/GenBank/DDBJ databases">
        <authorList>
            <person name="Imhoff J.F."/>
            <person name="Rahn T."/>
            <person name="Kuenzel S."/>
            <person name="Neulinger S.C."/>
        </authorList>
    </citation>
    <scope>NUCLEOTIDE SEQUENCE</scope>
    <source>
        <strain evidence="3">IM 151</strain>
    </source>
</reference>
<keyword evidence="4" id="KW-1185">Reference proteome</keyword>
<evidence type="ECO:0000313" key="4">
    <source>
        <dbReference type="Proteomes" id="UP001041814"/>
    </source>
</evidence>
<gene>
    <name evidence="3" type="ORF">CKO43_02480</name>
</gene>
<dbReference type="Proteomes" id="UP001041814">
    <property type="component" value="Unassembled WGS sequence"/>
</dbReference>
<accession>A0ABS1DRP4</accession>
<name>A0ABS1DRP4_RUBGE</name>
<feature type="chain" id="PRO_5046227221" description="DUF4397 domain-containing protein" evidence="1">
    <location>
        <begin position="22"/>
        <end position="429"/>
    </location>
</feature>
<dbReference type="PROSITE" id="PS51257">
    <property type="entry name" value="PROKAR_LIPOPROTEIN"/>
    <property type="match status" value="1"/>
</dbReference>
<organism evidence="3 4">
    <name type="scientific">Rubrivivax gelatinosus</name>
    <name type="common">Rhodocyclus gelatinosus</name>
    <name type="synonym">Rhodopseudomonas gelatinosa</name>
    <dbReference type="NCBI Taxonomy" id="28068"/>
    <lineage>
        <taxon>Bacteria</taxon>
        <taxon>Pseudomonadati</taxon>
        <taxon>Pseudomonadota</taxon>
        <taxon>Betaproteobacteria</taxon>
        <taxon>Burkholderiales</taxon>
        <taxon>Sphaerotilaceae</taxon>
        <taxon>Rubrivivax</taxon>
    </lineage>
</organism>
<dbReference type="RefSeq" id="WP_200377735.1">
    <property type="nucleotide sequence ID" value="NZ_NRRU01000005.1"/>
</dbReference>
<protein>
    <recommendedName>
        <fullName evidence="2">DUF4397 domain-containing protein</fullName>
    </recommendedName>
</protein>
<feature type="domain" description="DUF4397" evidence="2">
    <location>
        <begin position="241"/>
        <end position="349"/>
    </location>
</feature>
<proteinExistence type="predicted"/>
<dbReference type="InterPro" id="IPR025510">
    <property type="entry name" value="DUF4397"/>
</dbReference>
<comment type="caution">
    <text evidence="3">The sequence shown here is derived from an EMBL/GenBank/DDBJ whole genome shotgun (WGS) entry which is preliminary data.</text>
</comment>
<feature type="domain" description="DUF4397" evidence="2">
    <location>
        <begin position="32"/>
        <end position="146"/>
    </location>
</feature>
<evidence type="ECO:0000259" key="2">
    <source>
        <dbReference type="Pfam" id="PF14344"/>
    </source>
</evidence>
<dbReference type="Pfam" id="PF14344">
    <property type="entry name" value="DUF4397"/>
    <property type="match status" value="2"/>
</dbReference>
<feature type="signal peptide" evidence="1">
    <location>
        <begin position="1"/>
        <end position="21"/>
    </location>
</feature>
<evidence type="ECO:0000256" key="1">
    <source>
        <dbReference type="SAM" id="SignalP"/>
    </source>
</evidence>
<keyword evidence="1" id="KW-0732">Signal</keyword>